<keyword evidence="5" id="KW-1185">Reference proteome</keyword>
<dbReference type="InterPro" id="IPR050469">
    <property type="entry name" value="Diguanylate_Cyclase"/>
</dbReference>
<dbReference type="SUPFAM" id="SSF55073">
    <property type="entry name" value="Nucleotide cyclase"/>
    <property type="match status" value="1"/>
</dbReference>
<proteinExistence type="predicted"/>
<dbReference type="EMBL" id="NTJD01000002">
    <property type="protein sequence ID" value="PCD77419.1"/>
    <property type="molecule type" value="Genomic_DNA"/>
</dbReference>
<dbReference type="Gene3D" id="3.30.70.270">
    <property type="match status" value="1"/>
</dbReference>
<organism evidence="4 5">
    <name type="scientific">Pseudothioclava arenosa</name>
    <dbReference type="NCBI Taxonomy" id="1795308"/>
    <lineage>
        <taxon>Bacteria</taxon>
        <taxon>Pseudomonadati</taxon>
        <taxon>Pseudomonadota</taxon>
        <taxon>Alphaproteobacteria</taxon>
        <taxon>Rhodobacterales</taxon>
        <taxon>Paracoccaceae</taxon>
        <taxon>Pseudothioclava</taxon>
    </lineage>
</organism>
<feature type="domain" description="GGDEF" evidence="3">
    <location>
        <begin position="231"/>
        <end position="365"/>
    </location>
</feature>
<dbReference type="AlphaFoldDB" id="A0A2A4CTE4"/>
<evidence type="ECO:0000256" key="2">
    <source>
        <dbReference type="ARBA" id="ARBA00034247"/>
    </source>
</evidence>
<dbReference type="FunFam" id="3.30.70.270:FF:000001">
    <property type="entry name" value="Diguanylate cyclase domain protein"/>
    <property type="match status" value="1"/>
</dbReference>
<comment type="caution">
    <text evidence="4">The sequence shown here is derived from an EMBL/GenBank/DDBJ whole genome shotgun (WGS) entry which is preliminary data.</text>
</comment>
<evidence type="ECO:0000313" key="4">
    <source>
        <dbReference type="EMBL" id="PCD77419.1"/>
    </source>
</evidence>
<evidence type="ECO:0000313" key="5">
    <source>
        <dbReference type="Proteomes" id="UP000243507"/>
    </source>
</evidence>
<dbReference type="EC" id="2.7.7.65" evidence="1"/>
<gene>
    <name evidence="4" type="ORF">CLN94_02590</name>
</gene>
<comment type="catalytic activity">
    <reaction evidence="2">
        <text>2 GTP = 3',3'-c-di-GMP + 2 diphosphate</text>
        <dbReference type="Rhea" id="RHEA:24898"/>
        <dbReference type="ChEBI" id="CHEBI:33019"/>
        <dbReference type="ChEBI" id="CHEBI:37565"/>
        <dbReference type="ChEBI" id="CHEBI:58805"/>
        <dbReference type="EC" id="2.7.7.65"/>
    </reaction>
</comment>
<dbReference type="InterPro" id="IPR029787">
    <property type="entry name" value="Nucleotide_cyclase"/>
</dbReference>
<dbReference type="InterPro" id="IPR043128">
    <property type="entry name" value="Rev_trsase/Diguanyl_cyclase"/>
</dbReference>
<dbReference type="OrthoDB" id="9812260at2"/>
<name>A0A2A4CTE4_9RHOB</name>
<reference evidence="4 5" key="1">
    <citation type="submission" date="2017-09" db="EMBL/GenBank/DDBJ databases">
        <title>A multilocus sequence analysis scheme for characterization of bacteria in the genus Thioclava.</title>
        <authorList>
            <person name="Liu Y."/>
            <person name="Shao Z."/>
        </authorList>
    </citation>
    <scope>NUCLEOTIDE SEQUENCE [LARGE SCALE GENOMIC DNA]</scope>
    <source>
        <strain evidence="4 5">CAU 1312</strain>
    </source>
</reference>
<dbReference type="NCBIfam" id="TIGR00254">
    <property type="entry name" value="GGDEF"/>
    <property type="match status" value="1"/>
</dbReference>
<evidence type="ECO:0000256" key="1">
    <source>
        <dbReference type="ARBA" id="ARBA00012528"/>
    </source>
</evidence>
<accession>A0A2A4CTE4</accession>
<dbReference type="GO" id="GO:0052621">
    <property type="term" value="F:diguanylate cyclase activity"/>
    <property type="evidence" value="ECO:0007669"/>
    <property type="project" value="UniProtKB-EC"/>
</dbReference>
<dbReference type="InterPro" id="IPR000160">
    <property type="entry name" value="GGDEF_dom"/>
</dbReference>
<evidence type="ECO:0000259" key="3">
    <source>
        <dbReference type="PROSITE" id="PS50887"/>
    </source>
</evidence>
<dbReference type="Pfam" id="PF00990">
    <property type="entry name" value="GGDEF"/>
    <property type="match status" value="1"/>
</dbReference>
<protein>
    <recommendedName>
        <fullName evidence="1">diguanylate cyclase</fullName>
        <ecNumber evidence="1">2.7.7.65</ecNumber>
    </recommendedName>
</protein>
<sequence>MNFELPRPELASRDEEIGRCLACRQTALTELGGLMPMYLSLDAGGRVRAMGPTLKKIAGGVGLGQPIETYFEPRRGWRRSGAMRVPGPDGAPQPEILLGKWRVAPGRRIHLWLRKHPDIGLRGSAIALPPSSGGGALINLTFGVHLAQAVRCFGLTNDDFAPSDLAVELLYLQEAKAVIMAELRGLTARLEDARAAALDKAMTDALTGLANRRAFDAEFAGAIAATRAGGGGFALAHLDLDHFKAVNDSLGHAAGDRVLEDVARILREEIRHEDLAARIGGDEFILLLRGDLASERLKELGERIIARLEVPIPFEGGLCRISGSIGVILSRSYDHPSAERMIADADAALYESKRSGRARCTIIRPDEIGGGLTPRDPRA</sequence>
<dbReference type="PANTHER" id="PTHR45138">
    <property type="entry name" value="REGULATORY COMPONENTS OF SENSORY TRANSDUCTION SYSTEM"/>
    <property type="match status" value="1"/>
</dbReference>
<dbReference type="Proteomes" id="UP000243507">
    <property type="component" value="Unassembled WGS sequence"/>
</dbReference>
<dbReference type="CDD" id="cd01949">
    <property type="entry name" value="GGDEF"/>
    <property type="match status" value="1"/>
</dbReference>
<dbReference type="SMART" id="SM00267">
    <property type="entry name" value="GGDEF"/>
    <property type="match status" value="1"/>
</dbReference>
<dbReference type="PANTHER" id="PTHR45138:SF9">
    <property type="entry name" value="DIGUANYLATE CYCLASE DGCM-RELATED"/>
    <property type="match status" value="1"/>
</dbReference>
<dbReference type="PROSITE" id="PS50887">
    <property type="entry name" value="GGDEF"/>
    <property type="match status" value="1"/>
</dbReference>